<evidence type="ECO:0000313" key="2">
    <source>
        <dbReference type="Proteomes" id="UP000284219"/>
    </source>
</evidence>
<gene>
    <name evidence="1" type="ORF">BEP19_11830</name>
</gene>
<organism evidence="1 2">
    <name type="scientific">Ammoniphilus oxalaticus</name>
    <dbReference type="NCBI Taxonomy" id="66863"/>
    <lineage>
        <taxon>Bacteria</taxon>
        <taxon>Bacillati</taxon>
        <taxon>Bacillota</taxon>
        <taxon>Bacilli</taxon>
        <taxon>Bacillales</taxon>
        <taxon>Paenibacillaceae</taxon>
        <taxon>Aneurinibacillus group</taxon>
        <taxon>Ammoniphilus</taxon>
    </lineage>
</organism>
<comment type="caution">
    <text evidence="1">The sequence shown here is derived from an EMBL/GenBank/DDBJ whole genome shotgun (WGS) entry which is preliminary data.</text>
</comment>
<reference evidence="1 2" key="1">
    <citation type="submission" date="2016-08" db="EMBL/GenBank/DDBJ databases">
        <title>Novel Firmicute Genomes.</title>
        <authorList>
            <person name="Poppleton D.I."/>
            <person name="Gribaldo S."/>
        </authorList>
    </citation>
    <scope>NUCLEOTIDE SEQUENCE [LARGE SCALE GENOMIC DNA]</scope>
    <source>
        <strain evidence="1 2">RAOx-1</strain>
    </source>
</reference>
<accession>A0A419SHH3</accession>
<name>A0A419SHH3_9BACL</name>
<dbReference type="EMBL" id="MCHY01000009">
    <property type="protein sequence ID" value="RKD23223.1"/>
    <property type="molecule type" value="Genomic_DNA"/>
</dbReference>
<proteinExistence type="predicted"/>
<evidence type="ECO:0000313" key="1">
    <source>
        <dbReference type="EMBL" id="RKD23223.1"/>
    </source>
</evidence>
<keyword evidence="2" id="KW-1185">Reference proteome</keyword>
<dbReference type="OrthoDB" id="73040at2"/>
<dbReference type="InterPro" id="IPR047808">
    <property type="entry name" value="CueP-like"/>
</dbReference>
<protein>
    <submittedName>
        <fullName evidence="1">Uncharacterized protein</fullName>
    </submittedName>
</protein>
<dbReference type="Proteomes" id="UP000284219">
    <property type="component" value="Unassembled WGS sequence"/>
</dbReference>
<dbReference type="Gene3D" id="2.60.40.3700">
    <property type="match status" value="1"/>
</dbReference>
<dbReference type="Pfam" id="PF21172">
    <property type="entry name" value="CueP"/>
    <property type="match status" value="1"/>
</dbReference>
<sequence length="84" mass="9360">MSILSVACGNTNSNEEQTGQQVDAVLIKQLVHDYSVEDFKGEVQASITSDELIVTNNNGDKEIYQLPEEEFFVSIAPYIEQTHP</sequence>
<dbReference type="AlphaFoldDB" id="A0A419SHH3"/>